<evidence type="ECO:0000313" key="3">
    <source>
        <dbReference type="Proteomes" id="UP000239001"/>
    </source>
</evidence>
<dbReference type="EMBL" id="PXOH01000014">
    <property type="protein sequence ID" value="PSF36272.1"/>
    <property type="molecule type" value="Genomic_DNA"/>
</dbReference>
<dbReference type="PANTHER" id="PTHR43581">
    <property type="entry name" value="ATP/GTP PHOSPHATASE"/>
    <property type="match status" value="1"/>
</dbReference>
<evidence type="ECO:0000259" key="1">
    <source>
        <dbReference type="Pfam" id="PF13304"/>
    </source>
</evidence>
<dbReference type="Proteomes" id="UP000239001">
    <property type="component" value="Unassembled WGS sequence"/>
</dbReference>
<reference evidence="2 3" key="2">
    <citation type="submission" date="2018-03" db="EMBL/GenBank/DDBJ databases">
        <authorList>
            <person name="Keele B.F."/>
        </authorList>
    </citation>
    <scope>NUCLEOTIDE SEQUENCE [LARGE SCALE GENOMIC DNA]</scope>
    <source>
        <strain evidence="2 3">CCALA 016</strain>
    </source>
</reference>
<organism evidence="2 3">
    <name type="scientific">Aphanothece hegewaldii CCALA 016</name>
    <dbReference type="NCBI Taxonomy" id="2107694"/>
    <lineage>
        <taxon>Bacteria</taxon>
        <taxon>Bacillati</taxon>
        <taxon>Cyanobacteriota</taxon>
        <taxon>Cyanophyceae</taxon>
        <taxon>Oscillatoriophycideae</taxon>
        <taxon>Chroococcales</taxon>
        <taxon>Aphanothecaceae</taxon>
        <taxon>Aphanothece</taxon>
    </lineage>
</organism>
<reference evidence="2 3" key="1">
    <citation type="submission" date="2018-03" db="EMBL/GenBank/DDBJ databases">
        <title>The ancient ancestry and fast evolution of plastids.</title>
        <authorList>
            <person name="Moore K.R."/>
            <person name="Magnabosco C."/>
            <person name="Momper L."/>
            <person name="Gold D.A."/>
            <person name="Bosak T."/>
            <person name="Fournier G.P."/>
        </authorList>
    </citation>
    <scope>NUCLEOTIDE SEQUENCE [LARGE SCALE GENOMIC DNA]</scope>
    <source>
        <strain evidence="2 3">CCALA 016</strain>
    </source>
</reference>
<dbReference type="Pfam" id="PF13304">
    <property type="entry name" value="AAA_21"/>
    <property type="match status" value="1"/>
</dbReference>
<accession>A0A2T1LWJ2</accession>
<protein>
    <recommendedName>
        <fullName evidence="1">ATPase AAA-type core domain-containing protein</fullName>
    </recommendedName>
</protein>
<proteinExistence type="predicted"/>
<dbReference type="Gene3D" id="3.40.50.300">
    <property type="entry name" value="P-loop containing nucleotide triphosphate hydrolases"/>
    <property type="match status" value="1"/>
</dbReference>
<dbReference type="InterPro" id="IPR003959">
    <property type="entry name" value="ATPase_AAA_core"/>
</dbReference>
<dbReference type="OrthoDB" id="994504at2"/>
<feature type="domain" description="ATPase AAA-type core" evidence="1">
    <location>
        <begin position="26"/>
        <end position="335"/>
    </location>
</feature>
<dbReference type="GO" id="GO:0005524">
    <property type="term" value="F:ATP binding"/>
    <property type="evidence" value="ECO:0007669"/>
    <property type="project" value="InterPro"/>
</dbReference>
<dbReference type="AlphaFoldDB" id="A0A2T1LWJ2"/>
<keyword evidence="3" id="KW-1185">Reference proteome</keyword>
<dbReference type="GO" id="GO:0016887">
    <property type="term" value="F:ATP hydrolysis activity"/>
    <property type="evidence" value="ECO:0007669"/>
    <property type="project" value="InterPro"/>
</dbReference>
<dbReference type="InterPro" id="IPR051396">
    <property type="entry name" value="Bact_Antivir_Def_Nuclease"/>
</dbReference>
<evidence type="ECO:0000313" key="2">
    <source>
        <dbReference type="EMBL" id="PSF36272.1"/>
    </source>
</evidence>
<dbReference type="InterPro" id="IPR027417">
    <property type="entry name" value="P-loop_NTPase"/>
</dbReference>
<name>A0A2T1LWJ2_9CHRO</name>
<dbReference type="RefSeq" id="WP_106457457.1">
    <property type="nucleotide sequence ID" value="NZ_PXOH01000014.1"/>
</dbReference>
<gene>
    <name evidence="2" type="ORF">C7H19_13785</name>
</gene>
<comment type="caution">
    <text evidence="2">The sequence shown here is derived from an EMBL/GenBank/DDBJ whole genome shotgun (WGS) entry which is preliminary data.</text>
</comment>
<dbReference type="PANTHER" id="PTHR43581:SF2">
    <property type="entry name" value="EXCINUCLEASE ATPASE SUBUNIT"/>
    <property type="match status" value="1"/>
</dbReference>
<sequence length="387" mass="44567">MKIKKLEYYDKEYEWKLELVEFLPNLNLLVGISGAGKTSILKAIRSLQAIATGESLNGVGWDVLFLTDENTEYRWIGEFETQESQIYISGEDEESKEKNRFKIIQENIYVNNDVILDRTENKIIFDNKQTPKLSPVTSIVELLSQEDKILPIRDAFKKIIFSQSDGDLENLFIGPIYRLNKYDQLNIDQLKASNIPIEDKLFIAYQNHPQVFQQIKDSFTNIFTKVEDIKIASWKSIDSTNIPISLANLLRDAAVIQIKERGINQWIIRNISSGMLKSLMFIAELYLSSEGSVILIDEFENSLGVNCLNSITNDILLSNYDRQYIITSHHPYIINNISPEYWKIVTRKGSTITVHNAEDFHISPTRQKAFIELINVLEDFPEGIDNE</sequence>
<dbReference type="SUPFAM" id="SSF52540">
    <property type="entry name" value="P-loop containing nucleoside triphosphate hydrolases"/>
    <property type="match status" value="1"/>
</dbReference>